<protein>
    <submittedName>
        <fullName evidence="1">Uncharacterized protein</fullName>
    </submittedName>
</protein>
<sequence length="94" mass="10371">MGQCEVVETLASREAVKWRLQRSLVGRRQLLCAEQVAPLSEAPVVRSTALIFISDSGSHKSKSRGARGAAPRSFNFLLWETEGLWGSGEKQEAR</sequence>
<name>A0AA88M0X8_CHASR</name>
<accession>A0AA88M0X8</accession>
<evidence type="ECO:0000313" key="2">
    <source>
        <dbReference type="Proteomes" id="UP001187415"/>
    </source>
</evidence>
<dbReference type="AlphaFoldDB" id="A0AA88M0X8"/>
<comment type="caution">
    <text evidence="1">The sequence shown here is derived from an EMBL/GenBank/DDBJ whole genome shotgun (WGS) entry which is preliminary data.</text>
</comment>
<evidence type="ECO:0000313" key="1">
    <source>
        <dbReference type="EMBL" id="KAK2826800.1"/>
    </source>
</evidence>
<reference evidence="1" key="1">
    <citation type="submission" date="2023-07" db="EMBL/GenBank/DDBJ databases">
        <title>Chromosome-level Genome Assembly of Striped Snakehead (Channa striata).</title>
        <authorList>
            <person name="Liu H."/>
        </authorList>
    </citation>
    <scope>NUCLEOTIDE SEQUENCE</scope>
    <source>
        <strain evidence="1">Gz</strain>
        <tissue evidence="1">Muscle</tissue>
    </source>
</reference>
<dbReference type="Proteomes" id="UP001187415">
    <property type="component" value="Unassembled WGS sequence"/>
</dbReference>
<dbReference type="EMBL" id="JAUPFM010000016">
    <property type="protein sequence ID" value="KAK2826800.1"/>
    <property type="molecule type" value="Genomic_DNA"/>
</dbReference>
<keyword evidence="2" id="KW-1185">Reference proteome</keyword>
<proteinExistence type="predicted"/>
<gene>
    <name evidence="1" type="ORF">Q5P01_021014</name>
</gene>
<organism evidence="1 2">
    <name type="scientific">Channa striata</name>
    <name type="common">Snakehead murrel</name>
    <name type="synonym">Ophicephalus striatus</name>
    <dbReference type="NCBI Taxonomy" id="64152"/>
    <lineage>
        <taxon>Eukaryota</taxon>
        <taxon>Metazoa</taxon>
        <taxon>Chordata</taxon>
        <taxon>Craniata</taxon>
        <taxon>Vertebrata</taxon>
        <taxon>Euteleostomi</taxon>
        <taxon>Actinopterygii</taxon>
        <taxon>Neopterygii</taxon>
        <taxon>Teleostei</taxon>
        <taxon>Neoteleostei</taxon>
        <taxon>Acanthomorphata</taxon>
        <taxon>Anabantaria</taxon>
        <taxon>Anabantiformes</taxon>
        <taxon>Channoidei</taxon>
        <taxon>Channidae</taxon>
        <taxon>Channa</taxon>
    </lineage>
</organism>